<evidence type="ECO:0000313" key="3">
    <source>
        <dbReference type="Proteomes" id="UP000198287"/>
    </source>
</evidence>
<protein>
    <submittedName>
        <fullName evidence="2">Nucleoporin Nup37</fullName>
    </submittedName>
</protein>
<gene>
    <name evidence="2" type="ORF">Fcan01_12018</name>
</gene>
<evidence type="ECO:0000256" key="1">
    <source>
        <dbReference type="SAM" id="MobiDB-lite"/>
    </source>
</evidence>
<dbReference type="PANTHER" id="PTHR22806:SF0">
    <property type="entry name" value="NUCLEOPORIN NUP37"/>
    <property type="match status" value="1"/>
</dbReference>
<dbReference type="Gene3D" id="2.130.10.10">
    <property type="entry name" value="YVTN repeat-like/Quinoprotein amine dehydrogenase"/>
    <property type="match status" value="1"/>
</dbReference>
<feature type="compositionally biased region" description="Polar residues" evidence="1">
    <location>
        <begin position="74"/>
        <end position="87"/>
    </location>
</feature>
<feature type="compositionally biased region" description="Low complexity" evidence="1">
    <location>
        <begin position="26"/>
        <end position="35"/>
    </location>
</feature>
<keyword evidence="3" id="KW-1185">Reference proteome</keyword>
<dbReference type="SUPFAM" id="SSF50978">
    <property type="entry name" value="WD40 repeat-like"/>
    <property type="match status" value="1"/>
</dbReference>
<evidence type="ECO:0000313" key="2">
    <source>
        <dbReference type="EMBL" id="OXA52947.1"/>
    </source>
</evidence>
<sequence length="480" mass="53981">MLPFGSKTYAEIAMQSGMESINLEPQGQSGQSSGQVVRQTGRTSFGGVGSSRDRRQNRNSLAAQSIGRFLPDSQPENVGSTARNANIGSKRPYTERPMRNLELNAPGSMVEPYRPGTVSTGSKPRNRKNLTQYGPMKTFEIENQNFTRMYTAPNGLTDETIIATTGPHAIVFYRLKITDATNEKETSSSSKPQMELIKVHEVEFVGTELGCFNVSSICSLTLPPQYLIYAFCSFASSTVYLVDFRDEYFVPEKITFGAVDLAEKHGESVRRVVNDHCSLQLALKDDHYLACLLENREVVVWDIFEGRKLCRFRLSSPGIHLSWHPSENFKLMVVESNGYLKFFNVMKERCYTTQYMCQSPLYSGDWAYSDSLFSAVGWAGGVTTFNSSQVTTNMFKVNEQPCKVFTKVVFNPSDNKALATLELGFTYQRTIHLWRSHFPHYMWAFSNAQLVDIGWTYGGKSFILALGTKKIFVFDGSMDV</sequence>
<name>A0A226E7K9_FOLCA</name>
<dbReference type="Proteomes" id="UP000198287">
    <property type="component" value="Unassembled WGS sequence"/>
</dbReference>
<accession>A0A226E7K9</accession>
<dbReference type="OMA" id="HISFHRS"/>
<dbReference type="InterPro" id="IPR037626">
    <property type="entry name" value="NUP37"/>
</dbReference>
<dbReference type="InterPro" id="IPR036322">
    <property type="entry name" value="WD40_repeat_dom_sf"/>
</dbReference>
<feature type="region of interest" description="Disordered" evidence="1">
    <location>
        <begin position="22"/>
        <end position="130"/>
    </location>
</feature>
<proteinExistence type="predicted"/>
<dbReference type="InterPro" id="IPR015943">
    <property type="entry name" value="WD40/YVTN_repeat-like_dom_sf"/>
</dbReference>
<organism evidence="2 3">
    <name type="scientific">Folsomia candida</name>
    <name type="common">Springtail</name>
    <dbReference type="NCBI Taxonomy" id="158441"/>
    <lineage>
        <taxon>Eukaryota</taxon>
        <taxon>Metazoa</taxon>
        <taxon>Ecdysozoa</taxon>
        <taxon>Arthropoda</taxon>
        <taxon>Hexapoda</taxon>
        <taxon>Collembola</taxon>
        <taxon>Entomobryomorpha</taxon>
        <taxon>Isotomoidea</taxon>
        <taxon>Isotomidae</taxon>
        <taxon>Proisotominae</taxon>
        <taxon>Folsomia</taxon>
    </lineage>
</organism>
<dbReference type="STRING" id="158441.A0A226E7K9"/>
<dbReference type="AlphaFoldDB" id="A0A226E7K9"/>
<dbReference type="OrthoDB" id="340259at2759"/>
<reference evidence="2 3" key="1">
    <citation type="submission" date="2015-12" db="EMBL/GenBank/DDBJ databases">
        <title>The genome of Folsomia candida.</title>
        <authorList>
            <person name="Faddeeva A."/>
            <person name="Derks M.F."/>
            <person name="Anvar Y."/>
            <person name="Smit S."/>
            <person name="Van Straalen N."/>
            <person name="Roelofs D."/>
        </authorList>
    </citation>
    <scope>NUCLEOTIDE SEQUENCE [LARGE SCALE GENOMIC DNA]</scope>
    <source>
        <strain evidence="2 3">VU population</strain>
        <tissue evidence="2">Whole body</tissue>
    </source>
</reference>
<comment type="caution">
    <text evidence="2">The sequence shown here is derived from an EMBL/GenBank/DDBJ whole genome shotgun (WGS) entry which is preliminary data.</text>
</comment>
<dbReference type="GO" id="GO:0031080">
    <property type="term" value="C:nuclear pore outer ring"/>
    <property type="evidence" value="ECO:0007669"/>
    <property type="project" value="InterPro"/>
</dbReference>
<dbReference type="EMBL" id="LNIX01000006">
    <property type="protein sequence ID" value="OXA52947.1"/>
    <property type="molecule type" value="Genomic_DNA"/>
</dbReference>
<dbReference type="PANTHER" id="PTHR22806">
    <property type="entry name" value="NUCLEOPORIN NUP37 P37 -RELATED"/>
    <property type="match status" value="1"/>
</dbReference>